<dbReference type="EMBL" id="JAFCJH010000035">
    <property type="protein sequence ID" value="MBR0799150.1"/>
    <property type="molecule type" value="Genomic_DNA"/>
</dbReference>
<evidence type="ECO:0000313" key="2">
    <source>
        <dbReference type="EMBL" id="MBR0799150.1"/>
    </source>
</evidence>
<comment type="caution">
    <text evidence="2">The sequence shown here is derived from an EMBL/GenBank/DDBJ whole genome shotgun (WGS) entry which is preliminary data.</text>
</comment>
<dbReference type="RefSeq" id="WP_212494099.1">
    <property type="nucleotide sequence ID" value="NZ_JAFCJH010000035.1"/>
</dbReference>
<dbReference type="InterPro" id="IPR021698">
    <property type="entry name" value="DUF3280"/>
</dbReference>
<gene>
    <name evidence="2" type="ORF">JQ615_27550</name>
</gene>
<proteinExistence type="predicted"/>
<sequence>MRQTRLVLLALALLGVSAGPGPVRADAGPATTPALGVSIDDFNYLDTSGEVTDQAAVHEKRLEEFMQGLRADVAAEPRYRLVAPGEARIRIVGGVQKMSTLIGWVKVALVDTVANRLVFERRYSFRGDSDQAWDRARIFVSRDVLAALAEAQPPAKTDAAAQIALAVFEFELDDTSAAAQASGPTPADATDLANVTKGVRELLAQSGRYHLIDPGRADGDAIKHQALRDCGGCDAAIAQKLGADQSLVGVVRRVSRTEYTVAFQLRDARSGAVVSRGDSGLRMGADYSWTRGAVRLVGDRLLDNGAHK</sequence>
<keyword evidence="1" id="KW-0732">Signal</keyword>
<evidence type="ECO:0000256" key="1">
    <source>
        <dbReference type="SAM" id="SignalP"/>
    </source>
</evidence>
<dbReference type="Proteomes" id="UP001315278">
    <property type="component" value="Unassembled WGS sequence"/>
</dbReference>
<feature type="chain" id="PRO_5046189211" evidence="1">
    <location>
        <begin position="26"/>
        <end position="308"/>
    </location>
</feature>
<dbReference type="Pfam" id="PF11684">
    <property type="entry name" value="DUF3280"/>
    <property type="match status" value="2"/>
</dbReference>
<evidence type="ECO:0000313" key="3">
    <source>
        <dbReference type="Proteomes" id="UP001315278"/>
    </source>
</evidence>
<accession>A0ABS5FQX5</accession>
<feature type="signal peptide" evidence="1">
    <location>
        <begin position="1"/>
        <end position="25"/>
    </location>
</feature>
<protein>
    <submittedName>
        <fullName evidence="2">DUF2380 domain-containing protein</fullName>
    </submittedName>
</protein>
<name>A0ABS5FQX5_9BRAD</name>
<dbReference type="Gene3D" id="3.40.50.10070">
    <property type="entry name" value="TolB, N-terminal domain"/>
    <property type="match status" value="1"/>
</dbReference>
<keyword evidence="3" id="KW-1185">Reference proteome</keyword>
<organism evidence="2 3">
    <name type="scientific">Bradyrhizobium jicamae</name>
    <dbReference type="NCBI Taxonomy" id="280332"/>
    <lineage>
        <taxon>Bacteria</taxon>
        <taxon>Pseudomonadati</taxon>
        <taxon>Pseudomonadota</taxon>
        <taxon>Alphaproteobacteria</taxon>
        <taxon>Hyphomicrobiales</taxon>
        <taxon>Nitrobacteraceae</taxon>
        <taxon>Bradyrhizobium</taxon>
    </lineage>
</organism>
<reference evidence="3" key="1">
    <citation type="journal article" date="2021" name="ISME J.">
        <title>Evolutionary origin and ecological implication of a unique nif island in free-living Bradyrhizobium lineages.</title>
        <authorList>
            <person name="Tao J."/>
        </authorList>
    </citation>
    <scope>NUCLEOTIDE SEQUENCE [LARGE SCALE GENOMIC DNA]</scope>
    <source>
        <strain evidence="3">SZCCT0434</strain>
    </source>
</reference>